<proteinExistence type="predicted"/>
<dbReference type="AlphaFoldDB" id="A0A9Q4Q4A1"/>
<evidence type="ECO:0000313" key="1">
    <source>
        <dbReference type="EMBL" id="MDF9748366.1"/>
    </source>
</evidence>
<accession>A0A9Q4Q4A1</accession>
<organism evidence="1 2">
    <name type="scientific">Natrinema salsiterrestre</name>
    <dbReference type="NCBI Taxonomy" id="2950540"/>
    <lineage>
        <taxon>Archaea</taxon>
        <taxon>Methanobacteriati</taxon>
        <taxon>Methanobacteriota</taxon>
        <taxon>Stenosarchaea group</taxon>
        <taxon>Halobacteria</taxon>
        <taxon>Halobacteriales</taxon>
        <taxon>Natrialbaceae</taxon>
        <taxon>Natrinema</taxon>
    </lineage>
</organism>
<evidence type="ECO:0000313" key="2">
    <source>
        <dbReference type="Proteomes" id="UP001154061"/>
    </source>
</evidence>
<dbReference type="Proteomes" id="UP001154061">
    <property type="component" value="Unassembled WGS sequence"/>
</dbReference>
<gene>
    <name evidence="1" type="ORF">NDI89_22645</name>
</gene>
<reference evidence="1" key="1">
    <citation type="submission" date="2022-06" db="EMBL/GenBank/DDBJ databases">
        <title>Natrinema sp. a new haloarchaeum isolate from saline soil.</title>
        <authorList>
            <person name="Strakova D."/>
            <person name="Galisteo C."/>
            <person name="Sanchez-Porro C."/>
            <person name="Ventosa A."/>
        </authorList>
    </citation>
    <scope>NUCLEOTIDE SEQUENCE</scope>
    <source>
        <strain evidence="1">S1CR25-10</strain>
    </source>
</reference>
<protein>
    <submittedName>
        <fullName evidence="1">Uncharacterized protein</fullName>
    </submittedName>
</protein>
<keyword evidence="2" id="KW-1185">Reference proteome</keyword>
<dbReference type="RefSeq" id="WP_277525008.1">
    <property type="nucleotide sequence ID" value="NZ_JAMQOT010000015.1"/>
</dbReference>
<dbReference type="EMBL" id="JAMQOT010000015">
    <property type="protein sequence ID" value="MDF9748366.1"/>
    <property type="molecule type" value="Genomic_DNA"/>
</dbReference>
<name>A0A9Q4Q4A1_9EURY</name>
<sequence>MPDDIELPWGSDTSLLEEENLDEEHIRTYLDECIEHWRASDADFAEYYVDAFQSTRMSMLGEQLPEED</sequence>
<comment type="caution">
    <text evidence="1">The sequence shown here is derived from an EMBL/GenBank/DDBJ whole genome shotgun (WGS) entry which is preliminary data.</text>
</comment>